<evidence type="ECO:0000313" key="3">
    <source>
        <dbReference type="Proteomes" id="UP000186601"/>
    </source>
</evidence>
<proteinExistence type="predicted"/>
<protein>
    <submittedName>
        <fullName evidence="2">Uncharacterized protein</fullName>
    </submittedName>
</protein>
<evidence type="ECO:0000256" key="1">
    <source>
        <dbReference type="SAM" id="MobiDB-lite"/>
    </source>
</evidence>
<dbReference type="EMBL" id="MLYV02001005">
    <property type="protein sequence ID" value="PSR74289.1"/>
    <property type="molecule type" value="Genomic_DNA"/>
</dbReference>
<feature type="compositionally biased region" description="Low complexity" evidence="1">
    <location>
        <begin position="151"/>
        <end position="160"/>
    </location>
</feature>
<sequence length="251" mass="28085">MLFDCPIWMMREPDFTKEWLTTTATPKQFIRAIASFLSAHPLAGSFELADAYKASEEENQTLGTDAGPLRQALLQQLKVSVRRWRLWQGNEPIPEPNNEMPKEKAVREARNYKRWDALIVLEFPEGANQRDALAMTQTQSQLRVASPEASPLAAQAANPKQAPPASPIRRTPNPESPPGQIDLEPPPPGQSDIPLPKGTLTTNNVCAIDEWSQTEHNMHVQVGRDLANIEADQVAAIRNYMEYSPQLRAEE</sequence>
<accession>A0A2R6NPA7</accession>
<reference evidence="2 3" key="1">
    <citation type="submission" date="2018-02" db="EMBL/GenBank/DDBJ databases">
        <title>Genome sequence of the basidiomycete white-rot fungus Phlebia centrifuga.</title>
        <authorList>
            <person name="Granchi Z."/>
            <person name="Peng M."/>
            <person name="de Vries R.P."/>
            <person name="Hilden K."/>
            <person name="Makela M.R."/>
            <person name="Grigoriev I."/>
            <person name="Riley R."/>
        </authorList>
    </citation>
    <scope>NUCLEOTIDE SEQUENCE [LARGE SCALE GENOMIC DNA]</scope>
    <source>
        <strain evidence="2 3">FBCC195</strain>
    </source>
</reference>
<feature type="region of interest" description="Disordered" evidence="1">
    <location>
        <begin position="138"/>
        <end position="200"/>
    </location>
</feature>
<dbReference type="Proteomes" id="UP000186601">
    <property type="component" value="Unassembled WGS sequence"/>
</dbReference>
<evidence type="ECO:0000313" key="2">
    <source>
        <dbReference type="EMBL" id="PSR74289.1"/>
    </source>
</evidence>
<gene>
    <name evidence="2" type="ORF">PHLCEN_2v9958</name>
</gene>
<name>A0A2R6NPA7_9APHY</name>
<dbReference type="AlphaFoldDB" id="A0A2R6NPA7"/>
<keyword evidence="3" id="KW-1185">Reference proteome</keyword>
<comment type="caution">
    <text evidence="2">The sequence shown here is derived from an EMBL/GenBank/DDBJ whole genome shotgun (WGS) entry which is preliminary data.</text>
</comment>
<organism evidence="2 3">
    <name type="scientific">Hermanssonia centrifuga</name>
    <dbReference type="NCBI Taxonomy" id="98765"/>
    <lineage>
        <taxon>Eukaryota</taxon>
        <taxon>Fungi</taxon>
        <taxon>Dikarya</taxon>
        <taxon>Basidiomycota</taxon>
        <taxon>Agaricomycotina</taxon>
        <taxon>Agaricomycetes</taxon>
        <taxon>Polyporales</taxon>
        <taxon>Meruliaceae</taxon>
        <taxon>Hermanssonia</taxon>
    </lineage>
</organism>